<organism evidence="2 3">
    <name type="scientific">Nocardioides piscis</name>
    <dbReference type="NCBI Taxonomy" id="2714938"/>
    <lineage>
        <taxon>Bacteria</taxon>
        <taxon>Bacillati</taxon>
        <taxon>Actinomycetota</taxon>
        <taxon>Actinomycetes</taxon>
        <taxon>Propionibacteriales</taxon>
        <taxon>Nocardioidaceae</taxon>
        <taxon>Nocardioides</taxon>
    </lineage>
</organism>
<protein>
    <submittedName>
        <fullName evidence="2">Uncharacterized protein</fullName>
    </submittedName>
</protein>
<proteinExistence type="predicted"/>
<name>A0A6G7YK34_9ACTN</name>
<evidence type="ECO:0000313" key="2">
    <source>
        <dbReference type="EMBL" id="QIK77102.1"/>
    </source>
</evidence>
<gene>
    <name evidence="2" type="ORF">G7071_18335</name>
</gene>
<dbReference type="KEGG" id="npi:G7071_18335"/>
<accession>A0A6G7YK34</accession>
<dbReference type="EMBL" id="CP049866">
    <property type="protein sequence ID" value="QIK77102.1"/>
    <property type="molecule type" value="Genomic_DNA"/>
</dbReference>
<sequence length="128" mass="12888">MKTEHERPTVAFVLVSVLCALMLAQGIRSDVVAERLGLRDGETTAQPSETEVPGQPAPGPSTGPAPAGPPAAEPSAADPSPAPSVEVLGAQATAGSEPEPEPVAPDPAPYSYTQLRGSGLSLADLLAQ</sequence>
<reference evidence="2 3" key="1">
    <citation type="submission" date="2020-03" db="EMBL/GenBank/DDBJ databases">
        <title>Nocardioides sp. nov., isolated from fish.</title>
        <authorList>
            <person name="Hyun D.-W."/>
            <person name="Bae J.-W."/>
        </authorList>
    </citation>
    <scope>NUCLEOTIDE SEQUENCE [LARGE SCALE GENOMIC DNA]</scope>
    <source>
        <strain evidence="2 3">HDW12A</strain>
    </source>
</reference>
<feature type="compositionally biased region" description="Pro residues" evidence="1">
    <location>
        <begin position="55"/>
        <end position="72"/>
    </location>
</feature>
<evidence type="ECO:0000313" key="3">
    <source>
        <dbReference type="Proteomes" id="UP000502035"/>
    </source>
</evidence>
<dbReference type="RefSeq" id="WP_166320785.1">
    <property type="nucleotide sequence ID" value="NZ_CP049866.1"/>
</dbReference>
<dbReference type="AlphaFoldDB" id="A0A6G7YK34"/>
<feature type="region of interest" description="Disordered" evidence="1">
    <location>
        <begin position="38"/>
        <end position="112"/>
    </location>
</feature>
<evidence type="ECO:0000256" key="1">
    <source>
        <dbReference type="SAM" id="MobiDB-lite"/>
    </source>
</evidence>
<dbReference type="Proteomes" id="UP000502035">
    <property type="component" value="Chromosome"/>
</dbReference>
<keyword evidence="3" id="KW-1185">Reference proteome</keyword>